<feature type="transmembrane region" description="Helical" evidence="1">
    <location>
        <begin position="84"/>
        <end position="103"/>
    </location>
</feature>
<evidence type="ECO:0000313" key="3">
    <source>
        <dbReference type="Proteomes" id="UP000245998"/>
    </source>
</evidence>
<dbReference type="Proteomes" id="UP000245998">
    <property type="component" value="Unassembled WGS sequence"/>
</dbReference>
<sequence>MEKFLITLIIAFFVAIGVVVGGSIIGGIGAFLINEPPMKTIAQLANNLKIWALVAAIGGTFDMITNLERGLFYGTPTEIVKQILLVMFAMSGAYTGTQIIQWFTQETIH</sequence>
<accession>A0A2U1K141</accession>
<name>A0A2U1K141_9BACI</name>
<reference evidence="2 3" key="1">
    <citation type="submission" date="2018-04" db="EMBL/GenBank/DDBJ databases">
        <title>Camelliibacillus theae gen. nov., sp. nov., isolated from Pu'er tea.</title>
        <authorList>
            <person name="Niu L."/>
        </authorList>
    </citation>
    <scope>NUCLEOTIDE SEQUENCE [LARGE SCALE GENOMIC DNA]</scope>
    <source>
        <strain evidence="2 3">T8</strain>
    </source>
</reference>
<dbReference type="AlphaFoldDB" id="A0A2U1K141"/>
<dbReference type="OrthoDB" id="2381692at2"/>
<feature type="transmembrane region" description="Helical" evidence="1">
    <location>
        <begin position="44"/>
        <end position="64"/>
    </location>
</feature>
<comment type="caution">
    <text evidence="2">The sequence shown here is derived from an EMBL/GenBank/DDBJ whole genome shotgun (WGS) entry which is preliminary data.</text>
</comment>
<evidence type="ECO:0000313" key="2">
    <source>
        <dbReference type="EMBL" id="PWA11122.1"/>
    </source>
</evidence>
<feature type="transmembrane region" description="Helical" evidence="1">
    <location>
        <begin position="6"/>
        <end position="32"/>
    </location>
</feature>
<dbReference type="EMBL" id="QCZG01000018">
    <property type="protein sequence ID" value="PWA11122.1"/>
    <property type="molecule type" value="Genomic_DNA"/>
</dbReference>
<dbReference type="InterPro" id="IPR025689">
    <property type="entry name" value="Spore_YtrH"/>
</dbReference>
<organism evidence="2 3">
    <name type="scientific">Pueribacillus theae</name>
    <dbReference type="NCBI Taxonomy" id="2171751"/>
    <lineage>
        <taxon>Bacteria</taxon>
        <taxon>Bacillati</taxon>
        <taxon>Bacillota</taxon>
        <taxon>Bacilli</taxon>
        <taxon>Bacillales</taxon>
        <taxon>Bacillaceae</taxon>
        <taxon>Pueribacillus</taxon>
    </lineage>
</organism>
<protein>
    <submittedName>
        <fullName evidence="2">Sporulation protein</fullName>
    </submittedName>
</protein>
<keyword evidence="1" id="KW-0472">Membrane</keyword>
<keyword evidence="3" id="KW-1185">Reference proteome</keyword>
<proteinExistence type="predicted"/>
<keyword evidence="1" id="KW-1133">Transmembrane helix</keyword>
<gene>
    <name evidence="2" type="ORF">DCC39_09795</name>
</gene>
<dbReference type="Pfam" id="PF14034">
    <property type="entry name" value="Spore_YtrH"/>
    <property type="match status" value="1"/>
</dbReference>
<evidence type="ECO:0000256" key="1">
    <source>
        <dbReference type="SAM" id="Phobius"/>
    </source>
</evidence>
<dbReference type="RefSeq" id="WP_116554717.1">
    <property type="nucleotide sequence ID" value="NZ_QCZG01000018.1"/>
</dbReference>
<keyword evidence="1" id="KW-0812">Transmembrane</keyword>